<evidence type="ECO:0000256" key="1">
    <source>
        <dbReference type="ARBA" id="ARBA00004906"/>
    </source>
</evidence>
<organism evidence="3">
    <name type="scientific">Saccharum spontaneum</name>
    <name type="common">Wild sugarcane</name>
    <dbReference type="NCBI Taxonomy" id="62335"/>
    <lineage>
        <taxon>Eukaryota</taxon>
        <taxon>Viridiplantae</taxon>
        <taxon>Streptophyta</taxon>
        <taxon>Embryophyta</taxon>
        <taxon>Tracheophyta</taxon>
        <taxon>Spermatophyta</taxon>
        <taxon>Magnoliopsida</taxon>
        <taxon>Liliopsida</taxon>
        <taxon>Poales</taxon>
        <taxon>Poaceae</taxon>
        <taxon>PACMAD clade</taxon>
        <taxon>Panicoideae</taxon>
        <taxon>Andropogonodae</taxon>
        <taxon>Andropogoneae</taxon>
        <taxon>Saccharinae</taxon>
        <taxon>Saccharum</taxon>
        <taxon>Saccharum officinarum species complex</taxon>
    </lineage>
</organism>
<dbReference type="InterPro" id="IPR036296">
    <property type="entry name" value="SKP1-like_dim_sf"/>
</dbReference>
<dbReference type="Gene3D" id="3.30.710.10">
    <property type="entry name" value="Potassium Channel Kv1.1, Chain A"/>
    <property type="match status" value="1"/>
</dbReference>
<gene>
    <name evidence="3" type="ORF">SS33E24_000006</name>
</gene>
<feature type="domain" description="SKP1 component dimerisation" evidence="2">
    <location>
        <begin position="88"/>
        <end position="123"/>
    </location>
</feature>
<dbReference type="InterPro" id="IPR016072">
    <property type="entry name" value="Skp1_comp_dimer"/>
</dbReference>
<proteinExistence type="predicted"/>
<evidence type="ECO:0000313" key="3">
    <source>
        <dbReference type="EMBL" id="AWA44890.1"/>
    </source>
</evidence>
<dbReference type="GO" id="GO:0006511">
    <property type="term" value="P:ubiquitin-dependent protein catabolic process"/>
    <property type="evidence" value="ECO:0007669"/>
    <property type="project" value="InterPro"/>
</dbReference>
<sequence>MCRSGSASADDAASTRQWPRLRAAASGKQWLTDRLWGREREEGLTPAGGGGCADANAWLCGVVKNDIVKLFDTIKSYRIAGPDLRADADMIKGMTPEKIRKTFNINNDFTQEEDEIRRKNQWAFK</sequence>
<name>A0A678TL28_SACSP</name>
<dbReference type="InterPro" id="IPR011333">
    <property type="entry name" value="SKP1/BTB/POZ_sf"/>
</dbReference>
<dbReference type="EMBL" id="MH182538">
    <property type="protein sequence ID" value="AWA44890.1"/>
    <property type="molecule type" value="Genomic_DNA"/>
</dbReference>
<reference evidence="3" key="1">
    <citation type="submission" date="2018-04" db="EMBL/GenBank/DDBJ databases">
        <title>Comparative Analysis of Homologous Sequences of Saccharum officinarum and Saccharum spontaneum Reveals Independent Polyploidization Events.</title>
        <authorList>
            <person name="Sharma A."/>
            <person name="Song J."/>
            <person name="Lin Q."/>
            <person name="Singh R."/>
            <person name="Ramos N."/>
            <person name="Wang K."/>
            <person name="Zhang J."/>
            <person name="Ming R."/>
            <person name="Yu Q."/>
        </authorList>
    </citation>
    <scope>NUCLEOTIDE SEQUENCE</scope>
</reference>
<comment type="pathway">
    <text evidence="1">Protein modification; protein ubiquitination.</text>
</comment>
<dbReference type="SUPFAM" id="SSF81382">
    <property type="entry name" value="Skp1 dimerisation domain-like"/>
    <property type="match status" value="1"/>
</dbReference>
<dbReference type="Pfam" id="PF01466">
    <property type="entry name" value="Skp1"/>
    <property type="match status" value="1"/>
</dbReference>
<protein>
    <submittedName>
        <fullName evidence="3">SKP1-like protein 1A</fullName>
    </submittedName>
</protein>
<accession>A0A678TL28</accession>
<dbReference type="AlphaFoldDB" id="A0A678TL28"/>
<evidence type="ECO:0000259" key="2">
    <source>
        <dbReference type="Pfam" id="PF01466"/>
    </source>
</evidence>